<protein>
    <submittedName>
        <fullName evidence="2">Uncharacterized protein</fullName>
    </submittedName>
</protein>
<evidence type="ECO:0000313" key="2">
    <source>
        <dbReference type="EMBL" id="KAB2575142.1"/>
    </source>
</evidence>
<accession>A0A5N5DDA4</accession>
<organism evidence="2 3">
    <name type="scientific">Lasiodiplodia theobromae</name>
    <dbReference type="NCBI Taxonomy" id="45133"/>
    <lineage>
        <taxon>Eukaryota</taxon>
        <taxon>Fungi</taxon>
        <taxon>Dikarya</taxon>
        <taxon>Ascomycota</taxon>
        <taxon>Pezizomycotina</taxon>
        <taxon>Dothideomycetes</taxon>
        <taxon>Dothideomycetes incertae sedis</taxon>
        <taxon>Botryosphaeriales</taxon>
        <taxon>Botryosphaeriaceae</taxon>
        <taxon>Lasiodiplodia</taxon>
    </lineage>
</organism>
<keyword evidence="3" id="KW-1185">Reference proteome</keyword>
<feature type="compositionally biased region" description="Basic and acidic residues" evidence="1">
    <location>
        <begin position="218"/>
        <end position="231"/>
    </location>
</feature>
<name>A0A5N5DDA4_9PEZI</name>
<gene>
    <name evidence="2" type="ORF">DBV05_g6250</name>
</gene>
<proteinExistence type="predicted"/>
<sequence>MEVHQTLEARIVNGELLLSGCYRFRGWEYPNAIGPFCAAGKYGSGVTEELERRRWRICPHQRVCAGLRIAKSDHGQAGSHLETLEKSLLKNLPRMGVVGKQKWHLGWSCCEFCYTDYAVMLSNIDPLNLREGTQLGIWFYRNLGSFRAPDDSKWRAAADVFDSRVHTGFGKSTKKLRDADGLCDVFLSYDEALQAEKRISKKKAEEATALRGTAIASSKRDLENKREKEIDQEASGANMPPNRARNRFGSVLRYVEKKLRT</sequence>
<evidence type="ECO:0000313" key="3">
    <source>
        <dbReference type="Proteomes" id="UP000325902"/>
    </source>
</evidence>
<evidence type="ECO:0000256" key="1">
    <source>
        <dbReference type="SAM" id="MobiDB-lite"/>
    </source>
</evidence>
<comment type="caution">
    <text evidence="2">The sequence shown here is derived from an EMBL/GenBank/DDBJ whole genome shotgun (WGS) entry which is preliminary data.</text>
</comment>
<feature type="region of interest" description="Disordered" evidence="1">
    <location>
        <begin position="218"/>
        <end position="245"/>
    </location>
</feature>
<dbReference type="AlphaFoldDB" id="A0A5N5DDA4"/>
<reference evidence="2 3" key="1">
    <citation type="journal article" date="2019" name="Sci. Rep.">
        <title>A multi-omics analysis of the grapevine pathogen Lasiodiplodia theobromae reveals that temperature affects the expression of virulence- and pathogenicity-related genes.</title>
        <authorList>
            <person name="Felix C."/>
            <person name="Meneses R."/>
            <person name="Goncalves M.F.M."/>
            <person name="Tilleman L."/>
            <person name="Duarte A.S."/>
            <person name="Jorrin-Novo J.V."/>
            <person name="Van de Peer Y."/>
            <person name="Deforce D."/>
            <person name="Van Nieuwerburgh F."/>
            <person name="Esteves A.C."/>
            <person name="Alves A."/>
        </authorList>
    </citation>
    <scope>NUCLEOTIDE SEQUENCE [LARGE SCALE GENOMIC DNA]</scope>
    <source>
        <strain evidence="2 3">LA-SOL3</strain>
    </source>
</reference>
<dbReference type="EMBL" id="VCHE01000036">
    <property type="protein sequence ID" value="KAB2575142.1"/>
    <property type="molecule type" value="Genomic_DNA"/>
</dbReference>
<dbReference type="Proteomes" id="UP000325902">
    <property type="component" value="Unassembled WGS sequence"/>
</dbReference>